<comment type="similarity">
    <text evidence="1 5">Belongs to the HisA/HisF family.</text>
</comment>
<evidence type="ECO:0000256" key="1">
    <source>
        <dbReference type="ARBA" id="ARBA00009667"/>
    </source>
</evidence>
<sequence length="103" mass="11634">MLTKRLIACFDMQNGMVTKARQFQNNIPIAPAELVADWVYREQIDEIIFYDINASAERRSIDLETVKKVAGCVFVPFTVGGLSEDRRFGGDHQFHALFPVNAA</sequence>
<evidence type="ECO:0000256" key="2">
    <source>
        <dbReference type="ARBA" id="ARBA00022605"/>
    </source>
</evidence>
<keyword evidence="3 5" id="KW-0368">Histidine biosynthesis</keyword>
<dbReference type="GO" id="GO:0000107">
    <property type="term" value="F:imidazoleglycerol-phosphate synthase activity"/>
    <property type="evidence" value="ECO:0007669"/>
    <property type="project" value="TreeGrafter"/>
</dbReference>
<dbReference type="RefSeq" id="WP_181338579.1">
    <property type="nucleotide sequence ID" value="NZ_JAAKDE010000002.1"/>
</dbReference>
<dbReference type="InterPro" id="IPR013785">
    <property type="entry name" value="Aldolase_TIM"/>
</dbReference>
<dbReference type="Gene3D" id="3.20.20.70">
    <property type="entry name" value="Aldolase class I"/>
    <property type="match status" value="1"/>
</dbReference>
<keyword evidence="7" id="KW-1185">Reference proteome</keyword>
<gene>
    <name evidence="6" type="ORF">G5B42_00980</name>
</gene>
<dbReference type="SUPFAM" id="SSF51366">
    <property type="entry name" value="Ribulose-phoshate binding barrel"/>
    <property type="match status" value="1"/>
</dbReference>
<dbReference type="InterPro" id="IPR011060">
    <property type="entry name" value="RibuloseP-bd_barrel"/>
</dbReference>
<reference evidence="6" key="1">
    <citation type="submission" date="2020-06" db="EMBL/GenBank/DDBJ databases">
        <title>Novel chitinolytic bacterium.</title>
        <authorList>
            <person name="Ungkulpasvich U."/>
            <person name="Kosugi A."/>
            <person name="Uke A."/>
        </authorList>
    </citation>
    <scope>NUCLEOTIDE SEQUENCE</scope>
    <source>
        <strain evidence="6">UUS1-1</strain>
    </source>
</reference>
<dbReference type="Pfam" id="PF00977">
    <property type="entry name" value="His_biosynth"/>
    <property type="match status" value="1"/>
</dbReference>
<dbReference type="GO" id="GO:0000105">
    <property type="term" value="P:L-histidine biosynthetic process"/>
    <property type="evidence" value="ECO:0007669"/>
    <property type="project" value="UniProtKB-KW"/>
</dbReference>
<evidence type="ECO:0000256" key="3">
    <source>
        <dbReference type="ARBA" id="ARBA00023102"/>
    </source>
</evidence>
<evidence type="ECO:0000313" key="6">
    <source>
        <dbReference type="EMBL" id="MBA2132131.1"/>
    </source>
</evidence>
<dbReference type="PANTHER" id="PTHR21235:SF2">
    <property type="entry name" value="IMIDAZOLE GLYCEROL PHOSPHATE SYNTHASE HISHF"/>
    <property type="match status" value="1"/>
</dbReference>
<organism evidence="6 7">
    <name type="scientific">Capillibacterium thermochitinicola</name>
    <dbReference type="NCBI Taxonomy" id="2699427"/>
    <lineage>
        <taxon>Bacteria</taxon>
        <taxon>Bacillati</taxon>
        <taxon>Bacillota</taxon>
        <taxon>Capillibacterium</taxon>
    </lineage>
</organism>
<proteinExistence type="inferred from homology"/>
<dbReference type="EMBL" id="JAAKDE010000002">
    <property type="protein sequence ID" value="MBA2132131.1"/>
    <property type="molecule type" value="Genomic_DNA"/>
</dbReference>
<comment type="pathway">
    <text evidence="4">Amino-acid biosynthesis.</text>
</comment>
<comment type="caution">
    <text evidence="6">The sequence shown here is derived from an EMBL/GenBank/DDBJ whole genome shotgun (WGS) entry which is preliminary data.</text>
</comment>
<name>A0A8J6HYE5_9FIRM</name>
<keyword evidence="2 5" id="KW-0028">Amino-acid biosynthesis</keyword>
<dbReference type="AlphaFoldDB" id="A0A8J6HYE5"/>
<protein>
    <submittedName>
        <fullName evidence="6">Uncharacterized protein</fullName>
    </submittedName>
</protein>
<dbReference type="InterPro" id="IPR050064">
    <property type="entry name" value="IGPS_HisA/HisF"/>
</dbReference>
<evidence type="ECO:0000256" key="4">
    <source>
        <dbReference type="ARBA" id="ARBA00029440"/>
    </source>
</evidence>
<evidence type="ECO:0000256" key="5">
    <source>
        <dbReference type="RuleBase" id="RU003657"/>
    </source>
</evidence>
<dbReference type="InterPro" id="IPR006062">
    <property type="entry name" value="His_biosynth"/>
</dbReference>
<dbReference type="PANTHER" id="PTHR21235">
    <property type="entry name" value="IMIDAZOLE GLYCEROL PHOSPHATE SYNTHASE SUBUNIT HISF/H IGP SYNTHASE SUBUNIT HISF/H"/>
    <property type="match status" value="1"/>
</dbReference>
<dbReference type="Proteomes" id="UP000657177">
    <property type="component" value="Unassembled WGS sequence"/>
</dbReference>
<evidence type="ECO:0000313" key="7">
    <source>
        <dbReference type="Proteomes" id="UP000657177"/>
    </source>
</evidence>
<accession>A0A8J6HYE5</accession>